<reference evidence="2" key="1">
    <citation type="submission" date="2016-07" db="EMBL/GenBank/DDBJ databases">
        <title>Phaeobacter portensis sp. nov., a tropodithietic acid producing bacterium isolated from a German harbor.</title>
        <authorList>
            <person name="Freese H.M."/>
            <person name="Bunk B."/>
            <person name="Breider S."/>
            <person name="Brinkhoff T."/>
        </authorList>
    </citation>
    <scope>NUCLEOTIDE SEQUENCE [LARGE SCALE GENOMIC DNA]</scope>
    <source>
        <strain evidence="2">P97</strain>
    </source>
</reference>
<dbReference type="KEGG" id="php:PhaeoP97_02717"/>
<dbReference type="EMBL" id="CP016364">
    <property type="protein sequence ID" value="APG48094.1"/>
    <property type="molecule type" value="Genomic_DNA"/>
</dbReference>
<dbReference type="AlphaFoldDB" id="A0A1L3I7M0"/>
<dbReference type="Proteomes" id="UP000183859">
    <property type="component" value="Chromosome"/>
</dbReference>
<accession>A0A1L3I7M0</accession>
<keyword evidence="2" id="KW-1185">Reference proteome</keyword>
<evidence type="ECO:0000313" key="2">
    <source>
        <dbReference type="Proteomes" id="UP000183859"/>
    </source>
</evidence>
<sequence length="70" mass="7486">MVVWVSICVTCDRCGQRDLEYVADAGDAGKSGAQMARLRGMAVTFRNQPRAPIAVSLAQNATCDGIQFGH</sequence>
<gene>
    <name evidence="1" type="ORF">PhaeoP97_02717</name>
</gene>
<proteinExistence type="predicted"/>
<name>A0A1L3I7M0_9RHOB</name>
<organism evidence="1 2">
    <name type="scientific">Phaeobacter porticola</name>
    <dbReference type="NCBI Taxonomy" id="1844006"/>
    <lineage>
        <taxon>Bacteria</taxon>
        <taxon>Pseudomonadati</taxon>
        <taxon>Pseudomonadota</taxon>
        <taxon>Alphaproteobacteria</taxon>
        <taxon>Rhodobacterales</taxon>
        <taxon>Roseobacteraceae</taxon>
        <taxon>Phaeobacter</taxon>
    </lineage>
</organism>
<protein>
    <submittedName>
        <fullName evidence="1">Uncharacterized protein</fullName>
    </submittedName>
</protein>
<evidence type="ECO:0000313" key="1">
    <source>
        <dbReference type="EMBL" id="APG48094.1"/>
    </source>
</evidence>